<feature type="compositionally biased region" description="Basic residues" evidence="1">
    <location>
        <begin position="157"/>
        <end position="171"/>
    </location>
</feature>
<organism evidence="3 4">
    <name type="scientific">Brucella tritici</name>
    <dbReference type="NCBI Taxonomy" id="94626"/>
    <lineage>
        <taxon>Bacteria</taxon>
        <taxon>Pseudomonadati</taxon>
        <taxon>Pseudomonadota</taxon>
        <taxon>Alphaproteobacteria</taxon>
        <taxon>Hyphomicrobiales</taxon>
        <taxon>Brucellaceae</taxon>
        <taxon>Brucella/Ochrobactrum group</taxon>
        <taxon>Brucella</taxon>
    </lineage>
</organism>
<keyword evidence="2" id="KW-0472">Membrane</keyword>
<evidence type="ECO:0000313" key="3">
    <source>
        <dbReference type="EMBL" id="NKW11168.1"/>
    </source>
</evidence>
<proteinExistence type="predicted"/>
<sequence>MVKQVAVIGQHLEALQKLPALRNGPDHYARALENAGDRVSESAARTIEARGQALERVTGDLRDFVRAARLRREQDWWLWGGGTVGLVAGVLLTLFLPRVLPGSVDMAVASTAMNADRWNAGISLMQSGSPGGWRNLVEASNLVRANQEALAACAGRPPRRRKTTLHGHRGSAFRSGTIKG</sequence>
<dbReference type="AlphaFoldDB" id="A0A7X6FSW7"/>
<reference evidence="3 4" key="1">
    <citation type="submission" date="2020-04" db="EMBL/GenBank/DDBJ databases">
        <title>Whole genome sequencing of clinical and environmental type strains of Ochrobactrum.</title>
        <authorList>
            <person name="Dharne M."/>
        </authorList>
    </citation>
    <scope>NUCLEOTIDE SEQUENCE [LARGE SCALE GENOMIC DNA]</scope>
    <source>
        <strain evidence="3 4">DSM 13340</strain>
    </source>
</reference>
<protein>
    <submittedName>
        <fullName evidence="3">Uncharacterized protein</fullName>
    </submittedName>
</protein>
<feature type="transmembrane region" description="Helical" evidence="2">
    <location>
        <begin position="76"/>
        <end position="96"/>
    </location>
</feature>
<gene>
    <name evidence="3" type="ORF">HGG76_26400</name>
</gene>
<feature type="region of interest" description="Disordered" evidence="1">
    <location>
        <begin position="156"/>
        <end position="180"/>
    </location>
</feature>
<dbReference type="Proteomes" id="UP000558475">
    <property type="component" value="Unassembled WGS sequence"/>
</dbReference>
<accession>A0A7X6FSW7</accession>
<evidence type="ECO:0000256" key="2">
    <source>
        <dbReference type="SAM" id="Phobius"/>
    </source>
</evidence>
<dbReference type="Pfam" id="PF19613">
    <property type="entry name" value="DUF6118"/>
    <property type="match status" value="1"/>
</dbReference>
<dbReference type="EMBL" id="JAAXZB010000004">
    <property type="protein sequence ID" value="NKW11168.1"/>
    <property type="molecule type" value="Genomic_DNA"/>
</dbReference>
<keyword evidence="2" id="KW-0812">Transmembrane</keyword>
<comment type="caution">
    <text evidence="3">The sequence shown here is derived from an EMBL/GenBank/DDBJ whole genome shotgun (WGS) entry which is preliminary data.</text>
</comment>
<keyword evidence="2" id="KW-1133">Transmembrane helix</keyword>
<evidence type="ECO:0000313" key="4">
    <source>
        <dbReference type="Proteomes" id="UP000558475"/>
    </source>
</evidence>
<dbReference type="InterPro" id="IPR046121">
    <property type="entry name" value="DUF6118"/>
</dbReference>
<evidence type="ECO:0000256" key="1">
    <source>
        <dbReference type="SAM" id="MobiDB-lite"/>
    </source>
</evidence>
<name>A0A7X6FSW7_9HYPH</name>